<proteinExistence type="predicted"/>
<dbReference type="PROSITE" id="PS52050">
    <property type="entry name" value="WYL"/>
    <property type="match status" value="1"/>
</dbReference>
<accession>A0A3N2BGL8</accession>
<dbReference type="Pfam" id="PF25583">
    <property type="entry name" value="WCX"/>
    <property type="match status" value="1"/>
</dbReference>
<keyword evidence="4" id="KW-1185">Reference proteome</keyword>
<dbReference type="EMBL" id="RKHK01000001">
    <property type="protein sequence ID" value="ROR74399.1"/>
    <property type="molecule type" value="Genomic_DNA"/>
</dbReference>
<dbReference type="Proteomes" id="UP000280668">
    <property type="component" value="Unassembled WGS sequence"/>
</dbReference>
<keyword evidence="3" id="KW-0647">Proteasome</keyword>
<dbReference type="OrthoDB" id="3268930at2"/>
<dbReference type="PANTHER" id="PTHR34580">
    <property type="match status" value="1"/>
</dbReference>
<reference evidence="3 4" key="1">
    <citation type="submission" date="2018-11" db="EMBL/GenBank/DDBJ databases">
        <title>Sequencing the genomes of 1000 actinobacteria strains.</title>
        <authorList>
            <person name="Klenk H.-P."/>
        </authorList>
    </citation>
    <scope>NUCLEOTIDE SEQUENCE [LARGE SCALE GENOMIC DNA]</scope>
    <source>
        <strain evidence="3 4">DSM 11294</strain>
    </source>
</reference>
<name>A0A3N2BGL8_9MICO</name>
<protein>
    <submittedName>
        <fullName evidence="3">Proteasome accessory factor B</fullName>
    </submittedName>
</protein>
<dbReference type="AlphaFoldDB" id="A0A3N2BGL8"/>
<evidence type="ECO:0000313" key="3">
    <source>
        <dbReference type="EMBL" id="ROR74399.1"/>
    </source>
</evidence>
<evidence type="ECO:0000259" key="2">
    <source>
        <dbReference type="Pfam" id="PF25583"/>
    </source>
</evidence>
<dbReference type="RefSeq" id="WP_123305590.1">
    <property type="nucleotide sequence ID" value="NZ_RKHK01000001.1"/>
</dbReference>
<dbReference type="InterPro" id="IPR051534">
    <property type="entry name" value="CBASS_pafABC_assoc_protein"/>
</dbReference>
<gene>
    <name evidence="3" type="ORF">EDD31_2814</name>
</gene>
<dbReference type="Pfam" id="PF13280">
    <property type="entry name" value="WYL"/>
    <property type="match status" value="1"/>
</dbReference>
<dbReference type="InterPro" id="IPR057727">
    <property type="entry name" value="WCX_dom"/>
</dbReference>
<evidence type="ECO:0000313" key="4">
    <source>
        <dbReference type="Proteomes" id="UP000280668"/>
    </source>
</evidence>
<dbReference type="GO" id="GO:0000502">
    <property type="term" value="C:proteasome complex"/>
    <property type="evidence" value="ECO:0007669"/>
    <property type="project" value="UniProtKB-KW"/>
</dbReference>
<sequence length="354" mass="37730">MTARVDPAERLLDLVIALANTRRWMTKAEIREKVAGYGDSASPEAFERLFERDKETLRRLGVPLTTSTHAVHGDDIGYRVATGGYALPSVELDPAEIGVLSLAAQVWEDAALGAAARRGLTKLRAVAESSAAEDLGVVLRLAGQGGVETEDRFEVLLAAIDTRQAVSFTYRAASTGETTKRQVEPWRLITRAHAWYLIGGDRDRDAARAFRLSRISGRIRTVGEPGAFTPPESLDLADMFAARSGEQGTARVAILPGRASALRSRSQLVQPAGATGDAPSGPLADRDVLELPFEDAESAAATIAPYGPAVLVLGPERVREAVLRRLRAAAALDRDTAAEWAPVVAPGGEEPGHG</sequence>
<comment type="caution">
    <text evidence="3">The sequence shown here is derived from an EMBL/GenBank/DDBJ whole genome shotgun (WGS) entry which is preliminary data.</text>
</comment>
<evidence type="ECO:0000259" key="1">
    <source>
        <dbReference type="Pfam" id="PF13280"/>
    </source>
</evidence>
<dbReference type="InterPro" id="IPR026881">
    <property type="entry name" value="WYL_dom"/>
</dbReference>
<feature type="domain" description="WCX" evidence="2">
    <location>
        <begin position="249"/>
        <end position="330"/>
    </location>
</feature>
<feature type="domain" description="WYL" evidence="1">
    <location>
        <begin position="153"/>
        <end position="216"/>
    </location>
</feature>
<organism evidence="3 4">
    <name type="scientific">Bogoriella caseilytica</name>
    <dbReference type="NCBI Taxonomy" id="56055"/>
    <lineage>
        <taxon>Bacteria</taxon>
        <taxon>Bacillati</taxon>
        <taxon>Actinomycetota</taxon>
        <taxon>Actinomycetes</taxon>
        <taxon>Micrococcales</taxon>
        <taxon>Bogoriellaceae</taxon>
        <taxon>Bogoriella</taxon>
    </lineage>
</organism>
<dbReference type="PANTHER" id="PTHR34580:SF3">
    <property type="entry name" value="PROTEIN PAFB"/>
    <property type="match status" value="1"/>
</dbReference>